<dbReference type="EMBL" id="JACGWN010000005">
    <property type="protein sequence ID" value="KAL0449402.1"/>
    <property type="molecule type" value="Genomic_DNA"/>
</dbReference>
<reference evidence="4" key="2">
    <citation type="journal article" date="2024" name="Plant">
        <title>Genomic evolution and insights into agronomic trait innovations of Sesamum species.</title>
        <authorList>
            <person name="Miao H."/>
            <person name="Wang L."/>
            <person name="Qu L."/>
            <person name="Liu H."/>
            <person name="Sun Y."/>
            <person name="Le M."/>
            <person name="Wang Q."/>
            <person name="Wei S."/>
            <person name="Zheng Y."/>
            <person name="Lin W."/>
            <person name="Duan Y."/>
            <person name="Cao H."/>
            <person name="Xiong S."/>
            <person name="Wang X."/>
            <person name="Wei L."/>
            <person name="Li C."/>
            <person name="Ma Q."/>
            <person name="Ju M."/>
            <person name="Zhao R."/>
            <person name="Li G."/>
            <person name="Mu C."/>
            <person name="Tian Q."/>
            <person name="Mei H."/>
            <person name="Zhang T."/>
            <person name="Gao T."/>
            <person name="Zhang H."/>
        </authorList>
    </citation>
    <scope>NUCLEOTIDE SEQUENCE</scope>
    <source>
        <strain evidence="4">KEN1</strain>
    </source>
</reference>
<name>A0AAW2X9C5_9LAMI</name>
<feature type="region of interest" description="Disordered" evidence="2">
    <location>
        <begin position="50"/>
        <end position="89"/>
    </location>
</feature>
<dbReference type="GO" id="GO:0003676">
    <property type="term" value="F:nucleic acid binding"/>
    <property type="evidence" value="ECO:0007669"/>
    <property type="project" value="InterPro"/>
</dbReference>
<keyword evidence="1" id="KW-0862">Zinc</keyword>
<evidence type="ECO:0000259" key="3">
    <source>
        <dbReference type="PROSITE" id="PS50158"/>
    </source>
</evidence>
<dbReference type="Pfam" id="PF00098">
    <property type="entry name" value="zf-CCHC"/>
    <property type="match status" value="1"/>
</dbReference>
<gene>
    <name evidence="4" type="ORF">Slati_1496600</name>
</gene>
<keyword evidence="1" id="KW-0479">Metal-binding</keyword>
<organism evidence="4">
    <name type="scientific">Sesamum latifolium</name>
    <dbReference type="NCBI Taxonomy" id="2727402"/>
    <lineage>
        <taxon>Eukaryota</taxon>
        <taxon>Viridiplantae</taxon>
        <taxon>Streptophyta</taxon>
        <taxon>Embryophyta</taxon>
        <taxon>Tracheophyta</taxon>
        <taxon>Spermatophyta</taxon>
        <taxon>Magnoliopsida</taxon>
        <taxon>eudicotyledons</taxon>
        <taxon>Gunneridae</taxon>
        <taxon>Pentapetalae</taxon>
        <taxon>asterids</taxon>
        <taxon>lamiids</taxon>
        <taxon>Lamiales</taxon>
        <taxon>Pedaliaceae</taxon>
        <taxon>Sesamum</taxon>
    </lineage>
</organism>
<proteinExistence type="predicted"/>
<dbReference type="InterPro" id="IPR001878">
    <property type="entry name" value="Znf_CCHC"/>
</dbReference>
<dbReference type="PROSITE" id="PS50158">
    <property type="entry name" value="ZF_CCHC"/>
    <property type="match status" value="1"/>
</dbReference>
<sequence length="203" mass="22894">MADPQLKIHKFTRDLKSRIQSALAVFEARTFDELLGAAIRAEVDIRRRNEENNLKRPRPGQDQVKGAPNKDPAFLANRRPTLPPQPQSQLPECKICHKRHAGEYRWASGACFRCGQTGHRISECTMPDQNTTRAPTPRASTMKPNQRGNLPTGNAKAFAMIQEQADHTEDVVIGTIIINDLDAIPCLIVVRPIRLWLKNLQDF</sequence>
<comment type="caution">
    <text evidence="4">The sequence shown here is derived from an EMBL/GenBank/DDBJ whole genome shotgun (WGS) entry which is preliminary data.</text>
</comment>
<evidence type="ECO:0000313" key="4">
    <source>
        <dbReference type="EMBL" id="KAL0449402.1"/>
    </source>
</evidence>
<dbReference type="Gene3D" id="4.10.60.10">
    <property type="entry name" value="Zinc finger, CCHC-type"/>
    <property type="match status" value="1"/>
</dbReference>
<reference evidence="4" key="1">
    <citation type="submission" date="2020-06" db="EMBL/GenBank/DDBJ databases">
        <authorList>
            <person name="Li T."/>
            <person name="Hu X."/>
            <person name="Zhang T."/>
            <person name="Song X."/>
            <person name="Zhang H."/>
            <person name="Dai N."/>
            <person name="Sheng W."/>
            <person name="Hou X."/>
            <person name="Wei L."/>
        </authorList>
    </citation>
    <scope>NUCLEOTIDE SEQUENCE</scope>
    <source>
        <strain evidence="4">KEN1</strain>
        <tissue evidence="4">Leaf</tissue>
    </source>
</reference>
<dbReference type="GO" id="GO:0008270">
    <property type="term" value="F:zinc ion binding"/>
    <property type="evidence" value="ECO:0007669"/>
    <property type="project" value="UniProtKB-KW"/>
</dbReference>
<evidence type="ECO:0000256" key="2">
    <source>
        <dbReference type="SAM" id="MobiDB-lite"/>
    </source>
</evidence>
<keyword evidence="1" id="KW-0863">Zinc-finger</keyword>
<accession>A0AAW2X9C5</accession>
<feature type="region of interest" description="Disordered" evidence="2">
    <location>
        <begin position="125"/>
        <end position="149"/>
    </location>
</feature>
<feature type="compositionally biased region" description="Polar residues" evidence="2">
    <location>
        <begin position="127"/>
        <end position="149"/>
    </location>
</feature>
<protein>
    <recommendedName>
        <fullName evidence="3">CCHC-type domain-containing protein</fullName>
    </recommendedName>
</protein>
<feature type="domain" description="CCHC-type" evidence="3">
    <location>
        <begin position="111"/>
        <end position="124"/>
    </location>
</feature>
<dbReference type="SMART" id="SM00343">
    <property type="entry name" value="ZnF_C2HC"/>
    <property type="match status" value="1"/>
</dbReference>
<evidence type="ECO:0000256" key="1">
    <source>
        <dbReference type="PROSITE-ProRule" id="PRU00047"/>
    </source>
</evidence>
<dbReference type="AlphaFoldDB" id="A0AAW2X9C5"/>